<evidence type="ECO:0000313" key="2">
    <source>
        <dbReference type="Proteomes" id="UP000054272"/>
    </source>
</evidence>
<reference evidence="1 2" key="1">
    <citation type="submission" date="2015-01" db="EMBL/GenBank/DDBJ databases">
        <title>The Genome Sequence of Cryptococcus gattii EJB2.</title>
        <authorList>
            <consortium name="The Broad Institute Genomics Platform"/>
            <person name="Cuomo C."/>
            <person name="Litvintseva A."/>
            <person name="Chen Y."/>
            <person name="Heitman J."/>
            <person name="Sun S."/>
            <person name="Springer D."/>
            <person name="Dromer F."/>
            <person name="Young S."/>
            <person name="Zeng Q."/>
            <person name="Gargeya S."/>
            <person name="Abouelleil A."/>
            <person name="Alvarado L."/>
            <person name="Chapman S.B."/>
            <person name="Gainer-Dewar J."/>
            <person name="Goldberg J."/>
            <person name="Griggs A."/>
            <person name="Gujja S."/>
            <person name="Hansen M."/>
            <person name="Howarth C."/>
            <person name="Imamovic A."/>
            <person name="Larimer J."/>
            <person name="Murphy C."/>
            <person name="Naylor J."/>
            <person name="Pearson M."/>
            <person name="Priest M."/>
            <person name="Roberts A."/>
            <person name="Saif S."/>
            <person name="Shea T."/>
            <person name="Sykes S."/>
            <person name="Wortman J."/>
            <person name="Nusbaum C."/>
            <person name="Birren B."/>
        </authorList>
    </citation>
    <scope>NUCLEOTIDE SEQUENCE [LARGE SCALE GENOMIC DNA]</scope>
    <source>
        <strain evidence="1 2">EJB2</strain>
    </source>
</reference>
<name>A0ABR5BN90_9TREE</name>
<proteinExistence type="predicted"/>
<accession>A0ABR5BN90</accession>
<sequence>MTMSDNGSVGAALSKDGFIVIVNLDAVAEKKKAGSALSIKGW</sequence>
<dbReference type="EMBL" id="KN848761">
    <property type="protein sequence ID" value="KIR77106.1"/>
    <property type="molecule type" value="Genomic_DNA"/>
</dbReference>
<dbReference type="Proteomes" id="UP000054272">
    <property type="component" value="Unassembled WGS sequence"/>
</dbReference>
<gene>
    <name evidence="1" type="ORF">I306_05926</name>
</gene>
<evidence type="ECO:0000313" key="1">
    <source>
        <dbReference type="EMBL" id="KIR77106.1"/>
    </source>
</evidence>
<organism evidence="1 2">
    <name type="scientific">Cryptococcus gattii EJB2</name>
    <dbReference type="NCBI Taxonomy" id="1296103"/>
    <lineage>
        <taxon>Eukaryota</taxon>
        <taxon>Fungi</taxon>
        <taxon>Dikarya</taxon>
        <taxon>Basidiomycota</taxon>
        <taxon>Agaricomycotina</taxon>
        <taxon>Tremellomycetes</taxon>
        <taxon>Tremellales</taxon>
        <taxon>Cryptococcaceae</taxon>
        <taxon>Cryptococcus</taxon>
        <taxon>Cryptococcus gattii species complex</taxon>
    </lineage>
</organism>
<protein>
    <submittedName>
        <fullName evidence="1">Uncharacterized protein</fullName>
    </submittedName>
</protein>
<keyword evidence="2" id="KW-1185">Reference proteome</keyword>